<feature type="transmembrane region" description="Helical" evidence="7">
    <location>
        <begin position="329"/>
        <end position="353"/>
    </location>
</feature>
<dbReference type="OrthoDB" id="1522724at2"/>
<feature type="transmembrane region" description="Helical" evidence="7">
    <location>
        <begin position="379"/>
        <end position="398"/>
    </location>
</feature>
<dbReference type="Proteomes" id="UP000184480">
    <property type="component" value="Unassembled WGS sequence"/>
</dbReference>
<evidence type="ECO:0000256" key="7">
    <source>
        <dbReference type="SAM" id="Phobius"/>
    </source>
</evidence>
<protein>
    <submittedName>
        <fullName evidence="10">Lipoprotein-releasing system permease protein</fullName>
    </submittedName>
</protein>
<dbReference type="InterPro" id="IPR051447">
    <property type="entry name" value="Lipoprotein-release_system"/>
</dbReference>
<gene>
    <name evidence="10" type="ORF">SAMN05444362_101427</name>
</gene>
<dbReference type="AlphaFoldDB" id="A0A1M4TV04"/>
<proteinExistence type="inferred from homology"/>
<dbReference type="PANTHER" id="PTHR30489:SF0">
    <property type="entry name" value="LIPOPROTEIN-RELEASING SYSTEM TRANSMEMBRANE PROTEIN LOLE"/>
    <property type="match status" value="1"/>
</dbReference>
<dbReference type="STRING" id="1346286.SAMN05444362_101427"/>
<dbReference type="InterPro" id="IPR025857">
    <property type="entry name" value="MacB_PCD"/>
</dbReference>
<dbReference type="EMBL" id="FQUC01000001">
    <property type="protein sequence ID" value="SHE48282.1"/>
    <property type="molecule type" value="Genomic_DNA"/>
</dbReference>
<evidence type="ECO:0000256" key="6">
    <source>
        <dbReference type="ARBA" id="ARBA00023136"/>
    </source>
</evidence>
<feature type="domain" description="MacB-like periplasmic core" evidence="9">
    <location>
        <begin position="25"/>
        <end position="248"/>
    </location>
</feature>
<evidence type="ECO:0000259" key="8">
    <source>
        <dbReference type="Pfam" id="PF02687"/>
    </source>
</evidence>
<evidence type="ECO:0000313" key="11">
    <source>
        <dbReference type="Proteomes" id="UP000184480"/>
    </source>
</evidence>
<dbReference type="Pfam" id="PF12704">
    <property type="entry name" value="MacB_PCD"/>
    <property type="match status" value="1"/>
</dbReference>
<dbReference type="Pfam" id="PF02687">
    <property type="entry name" value="FtsX"/>
    <property type="match status" value="1"/>
</dbReference>
<sequence>MNLSFYIARRYLFSKKSHNAINVISMVSVCGIAIATMAIVCTLSIFNGFTKLVSDSFSVMDPDLQITVAKGKAFDPGTKVFDEVRGLPEIDIISETVEDNALVKYGDRQTPVQIKGVSKHFRDMVNTERLVTYGEFSLREGDVDFCVAGVGVAANLGLRIDNISPIEIYSPKRDVKVQLANPSSAFTTAYTYPAGIFTLNQVKYDENVILVSLELARELFRYSSEVSSLDIKLKNNENTNEAKTKIQKLLGDDYLVKDRFEQQADSFRMVNVEKWVTFLILAFILVIAVFNVVGSLSMLILDKSADIDILRHMGANNALITRIFKIEGWLISMTGAVSGIIIGLVLCLIQQHFGILKLGQDADAFVINAYPVQVMVSDILFVFITVTVIGGLIVLYPVNNLKKRLNRKV</sequence>
<feature type="transmembrane region" description="Helical" evidence="7">
    <location>
        <begin position="275"/>
        <end position="301"/>
    </location>
</feature>
<evidence type="ECO:0000256" key="2">
    <source>
        <dbReference type="ARBA" id="ARBA00005236"/>
    </source>
</evidence>
<dbReference type="InterPro" id="IPR003838">
    <property type="entry name" value="ABC3_permease_C"/>
</dbReference>
<name>A0A1M4TV04_9BACT</name>
<evidence type="ECO:0000259" key="9">
    <source>
        <dbReference type="Pfam" id="PF12704"/>
    </source>
</evidence>
<keyword evidence="6 7" id="KW-0472">Membrane</keyword>
<accession>A0A1M4TV04</accession>
<dbReference type="RefSeq" id="WP_062175509.1">
    <property type="nucleotide sequence ID" value="NZ_BBXL01000001.1"/>
</dbReference>
<feature type="domain" description="ABC3 transporter permease C-terminal" evidence="8">
    <location>
        <begin position="279"/>
        <end position="403"/>
    </location>
</feature>
<comment type="similarity">
    <text evidence="2">Belongs to the ABC-4 integral membrane protein family. LolC/E subfamily.</text>
</comment>
<evidence type="ECO:0000256" key="4">
    <source>
        <dbReference type="ARBA" id="ARBA00022692"/>
    </source>
</evidence>
<feature type="transmembrane region" description="Helical" evidence="7">
    <location>
        <begin position="21"/>
        <end position="46"/>
    </location>
</feature>
<dbReference type="GO" id="GO:0098797">
    <property type="term" value="C:plasma membrane protein complex"/>
    <property type="evidence" value="ECO:0007669"/>
    <property type="project" value="TreeGrafter"/>
</dbReference>
<comment type="subcellular location">
    <subcellularLocation>
        <location evidence="1">Cell membrane</location>
        <topology evidence="1">Multi-pass membrane protein</topology>
    </subcellularLocation>
</comment>
<dbReference type="GO" id="GO:0044874">
    <property type="term" value="P:lipoprotein localization to outer membrane"/>
    <property type="evidence" value="ECO:0007669"/>
    <property type="project" value="TreeGrafter"/>
</dbReference>
<keyword evidence="4 7" id="KW-0812">Transmembrane</keyword>
<dbReference type="PANTHER" id="PTHR30489">
    <property type="entry name" value="LIPOPROTEIN-RELEASING SYSTEM TRANSMEMBRANE PROTEIN LOLE"/>
    <property type="match status" value="1"/>
</dbReference>
<evidence type="ECO:0000256" key="3">
    <source>
        <dbReference type="ARBA" id="ARBA00022475"/>
    </source>
</evidence>
<keyword evidence="11" id="KW-1185">Reference proteome</keyword>
<evidence type="ECO:0000313" key="10">
    <source>
        <dbReference type="EMBL" id="SHE48282.1"/>
    </source>
</evidence>
<evidence type="ECO:0000256" key="1">
    <source>
        <dbReference type="ARBA" id="ARBA00004651"/>
    </source>
</evidence>
<organism evidence="10 11">
    <name type="scientific">Dysgonomonas macrotermitis</name>
    <dbReference type="NCBI Taxonomy" id="1346286"/>
    <lineage>
        <taxon>Bacteria</taxon>
        <taxon>Pseudomonadati</taxon>
        <taxon>Bacteroidota</taxon>
        <taxon>Bacteroidia</taxon>
        <taxon>Bacteroidales</taxon>
        <taxon>Dysgonomonadaceae</taxon>
        <taxon>Dysgonomonas</taxon>
    </lineage>
</organism>
<evidence type="ECO:0000256" key="5">
    <source>
        <dbReference type="ARBA" id="ARBA00022989"/>
    </source>
</evidence>
<keyword evidence="10" id="KW-0449">Lipoprotein</keyword>
<reference evidence="11" key="1">
    <citation type="submission" date="2016-11" db="EMBL/GenBank/DDBJ databases">
        <authorList>
            <person name="Varghese N."/>
            <person name="Submissions S."/>
        </authorList>
    </citation>
    <scope>NUCLEOTIDE SEQUENCE [LARGE SCALE GENOMIC DNA]</scope>
    <source>
        <strain evidence="11">DSM 27370</strain>
    </source>
</reference>
<keyword evidence="3" id="KW-1003">Cell membrane</keyword>
<keyword evidence="5 7" id="KW-1133">Transmembrane helix</keyword>